<dbReference type="PANTHER" id="PTHR35339">
    <property type="entry name" value="LINALOOL DEHYDRATASE_ISOMERASE DOMAIN-CONTAINING PROTEIN"/>
    <property type="match status" value="1"/>
</dbReference>
<dbReference type="PANTHER" id="PTHR35339:SF4">
    <property type="entry name" value="LINALOOL DEHYDRATASE_ISOMERASE DOMAIN-CONTAINING PROTEIN"/>
    <property type="match status" value="1"/>
</dbReference>
<accession>A0ABV0GRU9</accession>
<name>A0ABV0GRU9_PAENI</name>
<dbReference type="InterPro" id="IPR016624">
    <property type="entry name" value="UCP014753"/>
</dbReference>
<proteinExistence type="predicted"/>
<dbReference type="InterPro" id="IPR049349">
    <property type="entry name" value="DUF2264_N"/>
</dbReference>
<organism evidence="3 4">
    <name type="scientific">Paenarthrobacter nicotinovorans</name>
    <name type="common">Arthrobacter nicotinovorans</name>
    <dbReference type="NCBI Taxonomy" id="29320"/>
    <lineage>
        <taxon>Bacteria</taxon>
        <taxon>Bacillati</taxon>
        <taxon>Actinomycetota</taxon>
        <taxon>Actinomycetes</taxon>
        <taxon>Micrococcales</taxon>
        <taxon>Micrococcaceae</taxon>
        <taxon>Paenarthrobacter</taxon>
    </lineage>
</organism>
<feature type="region of interest" description="Disordered" evidence="1">
    <location>
        <begin position="512"/>
        <end position="534"/>
    </location>
</feature>
<gene>
    <name evidence="3" type="ORF">V3C41_09090</name>
</gene>
<sequence length="667" mass="71101">MSIGFTMPAPDFNLSPITGWTREHWLSFADQQLLAVRPYFSPLKAAIRLGGRPSSSGVESDGLEGFARTFLLAAFRVAGEQGGDPFGHLDLYRTGLLHGTRKDGREAWLPITDRSQPMVEAASIVLGLQLTKPWLWDTLTAGQQEQVAGWLQGSSRSSCVDNNWVLFQVMIAEFLAGAGFEHNATHIDHGLDRLDDWYAGGGWYRDGDNGSTGDFFDYYCGWAMHLYPILWAEFAAGRHPQADHRLDISRSRLAAFLEDHVSFFGANGAPVFQGRSLIYRYAAIAPLFMGEAICATPLAPGQTRRIASGAAKYFLDAGAYDGGLPSLGWLGAFEPMTQEYSGPASPYWTSKAFVGLLLPADHPVWTAVEEPSPLEEVDGLKHAEAPNYLLHSTAPDGIARLLNHGSDKYYAPGPDDPLYRRLAYSSHTAPLFTEHPVDNHFAILDDAATPSRRSRIHRLAAGAGQAASWHAPVWSDSQDHAGSPWRVATGTAAAGGYELRVHIVSAPAGLGGSDSGGSGSAPAGSASAGSAPAGTGGVVRDGGYALADHHPVPADPPLPRGNGAHVLTDGRLHTAIWPLHGYTDSGVYQGEGESPFGAFAGCGYLEGRLTGERSCFVSLVYLGGEPPAWVPSGVGLSTAFDVFDDGTRVSARLTLGTGQALEVAFAF</sequence>
<protein>
    <submittedName>
        <fullName evidence="3">DUF2264 domain-containing protein</fullName>
    </submittedName>
</protein>
<evidence type="ECO:0000313" key="4">
    <source>
        <dbReference type="Proteomes" id="UP001448614"/>
    </source>
</evidence>
<dbReference type="Proteomes" id="UP001448614">
    <property type="component" value="Unassembled WGS sequence"/>
</dbReference>
<evidence type="ECO:0000313" key="3">
    <source>
        <dbReference type="EMBL" id="MEO3941221.1"/>
    </source>
</evidence>
<dbReference type="RefSeq" id="WP_347782396.1">
    <property type="nucleotide sequence ID" value="NZ_JBBMFV010000004.1"/>
</dbReference>
<feature type="compositionally biased region" description="Low complexity" evidence="1">
    <location>
        <begin position="520"/>
        <end position="533"/>
    </location>
</feature>
<keyword evidence="4" id="KW-1185">Reference proteome</keyword>
<comment type="caution">
    <text evidence="3">The sequence shown here is derived from an EMBL/GenBank/DDBJ whole genome shotgun (WGS) entry which is preliminary data.</text>
</comment>
<dbReference type="EMBL" id="JBBMFV010000004">
    <property type="protein sequence ID" value="MEO3941221.1"/>
    <property type="molecule type" value="Genomic_DNA"/>
</dbReference>
<evidence type="ECO:0000256" key="1">
    <source>
        <dbReference type="SAM" id="MobiDB-lite"/>
    </source>
</evidence>
<evidence type="ECO:0000259" key="2">
    <source>
        <dbReference type="Pfam" id="PF10022"/>
    </source>
</evidence>
<feature type="domain" description="DUF2264" evidence="2">
    <location>
        <begin position="21"/>
        <end position="371"/>
    </location>
</feature>
<reference evidence="3 4" key="1">
    <citation type="journal article" date="2024" name="Appl. Microbiol. Biotechnol.">
        <title>Biosynthetic gene clusters with biotechnological applications in novel Antarctic isolates from Actinomycetota.</title>
        <authorList>
            <person name="Bruna P."/>
            <person name="Nunez-Montero K."/>
            <person name="Contreras M.J."/>
            <person name="Leal K."/>
            <person name="Garcia M."/>
            <person name="Abanto M."/>
            <person name="Barrientos L."/>
        </authorList>
    </citation>
    <scope>NUCLEOTIDE SEQUENCE [LARGE SCALE GENOMIC DNA]</scope>
    <source>
        <strain evidence="3 4">Se16.17</strain>
    </source>
</reference>
<dbReference type="Pfam" id="PF10022">
    <property type="entry name" value="DUF2264"/>
    <property type="match status" value="1"/>
</dbReference>